<protein>
    <submittedName>
        <fullName evidence="3">MBL fold metallo-hydrolase</fullName>
    </submittedName>
</protein>
<dbReference type="Proteomes" id="UP000281128">
    <property type="component" value="Unassembled WGS sequence"/>
</dbReference>
<dbReference type="Pfam" id="PF00753">
    <property type="entry name" value="Lactamase_B"/>
    <property type="match status" value="1"/>
</dbReference>
<gene>
    <name evidence="3" type="ORF">D6850_00585</name>
</gene>
<evidence type="ECO:0000259" key="2">
    <source>
        <dbReference type="SMART" id="SM00849"/>
    </source>
</evidence>
<dbReference type="OrthoDB" id="9773738at2"/>
<evidence type="ECO:0000313" key="4">
    <source>
        <dbReference type="Proteomes" id="UP000281128"/>
    </source>
</evidence>
<accession>A0A3A8AV41</accession>
<comment type="caution">
    <text evidence="3">The sequence shown here is derived from an EMBL/GenBank/DDBJ whole genome shotgun (WGS) entry which is preliminary data.</text>
</comment>
<comment type="similarity">
    <text evidence="1">Belongs to the metallo-beta-lactamase superfamily. Class-B beta-lactamase family.</text>
</comment>
<reference evidence="3 4" key="1">
    <citation type="submission" date="2018-09" db="EMBL/GenBank/DDBJ databases">
        <title>Roseovarius spongiae sp. nov., isolated from a marine sponge.</title>
        <authorList>
            <person name="Zhuang L."/>
            <person name="Luo L."/>
        </authorList>
    </citation>
    <scope>NUCLEOTIDE SEQUENCE [LARGE SCALE GENOMIC DNA]</scope>
    <source>
        <strain evidence="3 4">HN-E21</strain>
    </source>
</reference>
<dbReference type="RefSeq" id="WP_121163022.1">
    <property type="nucleotide sequence ID" value="NZ_RAPE01000001.1"/>
</dbReference>
<feature type="domain" description="Metallo-beta-lactamase" evidence="2">
    <location>
        <begin position="26"/>
        <end position="205"/>
    </location>
</feature>
<keyword evidence="4" id="KW-1185">Reference proteome</keyword>
<dbReference type="PANTHER" id="PTHR42951:SF4">
    <property type="entry name" value="ACYL-COENZYME A THIOESTERASE MBLAC2"/>
    <property type="match status" value="1"/>
</dbReference>
<dbReference type="PANTHER" id="PTHR42951">
    <property type="entry name" value="METALLO-BETA-LACTAMASE DOMAIN-CONTAINING"/>
    <property type="match status" value="1"/>
</dbReference>
<dbReference type="EMBL" id="RAPE01000001">
    <property type="protein sequence ID" value="RKF16103.1"/>
    <property type="molecule type" value="Genomic_DNA"/>
</dbReference>
<dbReference type="InterPro" id="IPR036866">
    <property type="entry name" value="RibonucZ/Hydroxyglut_hydro"/>
</dbReference>
<keyword evidence="3" id="KW-0378">Hydrolase</keyword>
<dbReference type="InterPro" id="IPR050855">
    <property type="entry name" value="NDM-1-like"/>
</dbReference>
<dbReference type="SUPFAM" id="SSF56281">
    <property type="entry name" value="Metallo-hydrolase/oxidoreductase"/>
    <property type="match status" value="1"/>
</dbReference>
<dbReference type="AlphaFoldDB" id="A0A3A8AV41"/>
<dbReference type="SMART" id="SM00849">
    <property type="entry name" value="Lactamase_B"/>
    <property type="match status" value="1"/>
</dbReference>
<evidence type="ECO:0000313" key="3">
    <source>
        <dbReference type="EMBL" id="RKF16103.1"/>
    </source>
</evidence>
<organism evidence="3 4">
    <name type="scientific">Roseovarius spongiae</name>
    <dbReference type="NCBI Taxonomy" id="2320272"/>
    <lineage>
        <taxon>Bacteria</taxon>
        <taxon>Pseudomonadati</taxon>
        <taxon>Pseudomonadota</taxon>
        <taxon>Alphaproteobacteria</taxon>
        <taxon>Rhodobacterales</taxon>
        <taxon>Roseobacteraceae</taxon>
        <taxon>Roseovarius</taxon>
    </lineage>
</organism>
<dbReference type="GO" id="GO:0017001">
    <property type="term" value="P:antibiotic catabolic process"/>
    <property type="evidence" value="ECO:0007669"/>
    <property type="project" value="UniProtKB-ARBA"/>
</dbReference>
<dbReference type="GO" id="GO:0016787">
    <property type="term" value="F:hydrolase activity"/>
    <property type="evidence" value="ECO:0007669"/>
    <property type="project" value="UniProtKB-KW"/>
</dbReference>
<dbReference type="Gene3D" id="3.60.15.10">
    <property type="entry name" value="Ribonuclease Z/Hydroxyacylglutathione hydrolase-like"/>
    <property type="match status" value="1"/>
</dbReference>
<name>A0A3A8AV41_9RHOB</name>
<proteinExistence type="inferred from homology"/>
<dbReference type="InterPro" id="IPR001279">
    <property type="entry name" value="Metallo-B-lactamas"/>
</dbReference>
<sequence length="267" mass="28733">MQDDWYEIAEIAPGVFAIGEPRYHQQNWSYLIRGAERALLFDTGSFGGDITGVVGRLNDLPLTALPSHMHYDHLGNVEAFDRVALADLPMLRACAADGVVIPTEALFLGARENRAAPRIKVAEWLPVGSVIDLGGAALTLLHTPGHSPDSVALWWAERDMLFAADFLYHGRLFAQTPGASLADYDRTARALRHRIGARIRILGAHGDAARVEAAAPPELDRGHLDALIGALDGIRRASPELSDGVAELPVTPLNTIVVGADALRGFS</sequence>
<evidence type="ECO:0000256" key="1">
    <source>
        <dbReference type="ARBA" id="ARBA00005250"/>
    </source>
</evidence>